<dbReference type="PANTHER" id="PTHR43283:SF7">
    <property type="entry name" value="BETA-LACTAMASE-RELATED DOMAIN-CONTAINING PROTEIN"/>
    <property type="match status" value="1"/>
</dbReference>
<dbReference type="Proteomes" id="UP001597414">
    <property type="component" value="Unassembled WGS sequence"/>
</dbReference>
<name>A0ABW5B9P5_9BACT</name>
<proteinExistence type="predicted"/>
<gene>
    <name evidence="2" type="ORF">ACFSKV_14915</name>
</gene>
<accession>A0ABW5B9P5</accession>
<dbReference type="EMBL" id="JBHUIV010000020">
    <property type="protein sequence ID" value="MFD2202867.1"/>
    <property type="molecule type" value="Genomic_DNA"/>
</dbReference>
<protein>
    <submittedName>
        <fullName evidence="2">Serine hydrolase domain-containing protein</fullName>
        <ecNumber evidence="2">3.-.-.-</ecNumber>
    </submittedName>
</protein>
<keyword evidence="2" id="KW-0378">Hydrolase</keyword>
<dbReference type="InterPro" id="IPR001466">
    <property type="entry name" value="Beta-lactam-related"/>
</dbReference>
<evidence type="ECO:0000259" key="1">
    <source>
        <dbReference type="Pfam" id="PF00144"/>
    </source>
</evidence>
<evidence type="ECO:0000313" key="2">
    <source>
        <dbReference type="EMBL" id="MFD2202867.1"/>
    </source>
</evidence>
<dbReference type="SUPFAM" id="SSF56601">
    <property type="entry name" value="beta-lactamase/transpeptidase-like"/>
    <property type="match status" value="1"/>
</dbReference>
<keyword evidence="3" id="KW-1185">Reference proteome</keyword>
<dbReference type="InterPro" id="IPR050789">
    <property type="entry name" value="Diverse_Enzym_Activities"/>
</dbReference>
<sequence>MRLLFFLLTSFLLLSCKEEENPDNKPVELYFPPISGTNWETLDPVDLNWNMDELEKLKRLLEENGTRGFILLKGGRIVVEEYYGKRLTGNLDFDQNSLWYWASAGKTLTATLIGMAQNEGYLDLSEPSSDYLGQGWTSMSGEQEKNISIWHHLTMTSGLDDGVGDKDDFSPSNLQYLAEPGNRWAYHNAPYTLLDRVIETSTGRDFSDYFDQKLATKIGMTGSWQRLGYNHVFFSNARSMARFGLLILANGDWAGEPVIKDKTFLNHMINTSQNLNESYGYLWWLNGKSSFMVPSLQIRFPGSFAPNAPMDMVCGLGKDGQYVCVVPSMDLVLVRMGLSPDQSLVPFMFLDDIWKILKNIIPSP</sequence>
<dbReference type="EC" id="3.-.-.-" evidence="2"/>
<feature type="domain" description="Beta-lactamase-related" evidence="1">
    <location>
        <begin position="69"/>
        <end position="335"/>
    </location>
</feature>
<comment type="caution">
    <text evidence="2">The sequence shown here is derived from an EMBL/GenBank/DDBJ whole genome shotgun (WGS) entry which is preliminary data.</text>
</comment>
<dbReference type="GO" id="GO:0016787">
    <property type="term" value="F:hydrolase activity"/>
    <property type="evidence" value="ECO:0007669"/>
    <property type="project" value="UniProtKB-KW"/>
</dbReference>
<dbReference type="InterPro" id="IPR012338">
    <property type="entry name" value="Beta-lactam/transpept-like"/>
</dbReference>
<dbReference type="PROSITE" id="PS51257">
    <property type="entry name" value="PROKAR_LIPOPROTEIN"/>
    <property type="match status" value="1"/>
</dbReference>
<reference evidence="3" key="1">
    <citation type="journal article" date="2019" name="Int. J. Syst. Evol. Microbiol.">
        <title>The Global Catalogue of Microorganisms (GCM) 10K type strain sequencing project: providing services to taxonomists for standard genome sequencing and annotation.</title>
        <authorList>
            <consortium name="The Broad Institute Genomics Platform"/>
            <consortium name="The Broad Institute Genome Sequencing Center for Infectious Disease"/>
            <person name="Wu L."/>
            <person name="Ma J."/>
        </authorList>
    </citation>
    <scope>NUCLEOTIDE SEQUENCE [LARGE SCALE GENOMIC DNA]</scope>
    <source>
        <strain evidence="3">KCTC 19812</strain>
    </source>
</reference>
<dbReference type="Pfam" id="PF00144">
    <property type="entry name" value="Beta-lactamase"/>
    <property type="match status" value="1"/>
</dbReference>
<organism evidence="2 3">
    <name type="scientific">Shivajiella indica</name>
    <dbReference type="NCBI Taxonomy" id="872115"/>
    <lineage>
        <taxon>Bacteria</taxon>
        <taxon>Pseudomonadati</taxon>
        <taxon>Bacteroidota</taxon>
        <taxon>Cytophagia</taxon>
        <taxon>Cytophagales</taxon>
        <taxon>Cyclobacteriaceae</taxon>
        <taxon>Shivajiella</taxon>
    </lineage>
</organism>
<dbReference type="Gene3D" id="3.40.710.10">
    <property type="entry name" value="DD-peptidase/beta-lactamase superfamily"/>
    <property type="match status" value="1"/>
</dbReference>
<dbReference type="RefSeq" id="WP_380804429.1">
    <property type="nucleotide sequence ID" value="NZ_JBHUIV010000020.1"/>
</dbReference>
<dbReference type="PANTHER" id="PTHR43283">
    <property type="entry name" value="BETA-LACTAMASE-RELATED"/>
    <property type="match status" value="1"/>
</dbReference>
<evidence type="ECO:0000313" key="3">
    <source>
        <dbReference type="Proteomes" id="UP001597414"/>
    </source>
</evidence>